<proteinExistence type="predicted"/>
<evidence type="ECO:0000256" key="6">
    <source>
        <dbReference type="ARBA" id="ARBA00022840"/>
    </source>
</evidence>
<evidence type="ECO:0000256" key="2">
    <source>
        <dbReference type="ARBA" id="ARBA00022679"/>
    </source>
</evidence>
<keyword evidence="6" id="KW-0067">ATP-binding</keyword>
<dbReference type="CDD" id="cd05403">
    <property type="entry name" value="NT_KNTase_like"/>
    <property type="match status" value="1"/>
</dbReference>
<keyword evidence="2 9" id="KW-0808">Transferase</keyword>
<keyword evidence="4" id="KW-0479">Metal-binding</keyword>
<evidence type="ECO:0000256" key="7">
    <source>
        <dbReference type="ARBA" id="ARBA00022842"/>
    </source>
</evidence>
<gene>
    <name evidence="9" type="ORF">L21_2658</name>
</gene>
<dbReference type="SUPFAM" id="SSF81301">
    <property type="entry name" value="Nucleotidyltransferase"/>
    <property type="match status" value="1"/>
</dbReference>
<reference evidence="9 10" key="1">
    <citation type="submission" date="2016-08" db="EMBL/GenBank/DDBJ databases">
        <authorList>
            <person name="Seilhamer J.J."/>
        </authorList>
    </citation>
    <scope>NUCLEOTIDE SEQUENCE [LARGE SCALE GENOMIC DNA]</scope>
    <source>
        <strain evidence="9">L21-II-0</strain>
    </source>
</reference>
<evidence type="ECO:0000313" key="9">
    <source>
        <dbReference type="EMBL" id="SCL76717.1"/>
    </source>
</evidence>
<feature type="domain" description="Polymerase beta nucleotidyltransferase" evidence="8">
    <location>
        <begin position="21"/>
        <end position="97"/>
    </location>
</feature>
<evidence type="ECO:0000259" key="8">
    <source>
        <dbReference type="Pfam" id="PF18765"/>
    </source>
</evidence>
<evidence type="ECO:0000256" key="4">
    <source>
        <dbReference type="ARBA" id="ARBA00022723"/>
    </source>
</evidence>
<dbReference type="OrthoDB" id="61846at2157"/>
<keyword evidence="7" id="KW-0460">Magnesium</keyword>
<protein>
    <submittedName>
        <fullName evidence="9">Nucleotidyltransferase domain protein</fullName>
    </submittedName>
</protein>
<dbReference type="InterPro" id="IPR041633">
    <property type="entry name" value="Polbeta"/>
</dbReference>
<dbReference type="RefSeq" id="WP_178377736.1">
    <property type="nucleotide sequence ID" value="NZ_FMID01000065.1"/>
</dbReference>
<dbReference type="Proteomes" id="UP000184671">
    <property type="component" value="Unassembled WGS sequence"/>
</dbReference>
<organism evidence="9 10">
    <name type="scientific">Methanoculleus chikugoensis</name>
    <dbReference type="NCBI Taxonomy" id="118126"/>
    <lineage>
        <taxon>Archaea</taxon>
        <taxon>Methanobacteriati</taxon>
        <taxon>Methanobacteriota</taxon>
        <taxon>Stenosarchaea group</taxon>
        <taxon>Methanomicrobia</taxon>
        <taxon>Methanomicrobiales</taxon>
        <taxon>Methanomicrobiaceae</taxon>
        <taxon>Methanoculleus</taxon>
    </lineage>
</organism>
<name>A0A1M4MPD2_9EURY</name>
<evidence type="ECO:0000256" key="3">
    <source>
        <dbReference type="ARBA" id="ARBA00022695"/>
    </source>
</evidence>
<dbReference type="STRING" id="118126.L21_2658"/>
<dbReference type="PANTHER" id="PTHR33571">
    <property type="entry name" value="SSL8005 PROTEIN"/>
    <property type="match status" value="1"/>
</dbReference>
<evidence type="ECO:0000313" key="10">
    <source>
        <dbReference type="Proteomes" id="UP000184671"/>
    </source>
</evidence>
<keyword evidence="5" id="KW-0547">Nucleotide-binding</keyword>
<dbReference type="AlphaFoldDB" id="A0A1M4MPD2"/>
<dbReference type="Gene3D" id="3.30.460.10">
    <property type="entry name" value="Beta Polymerase, domain 2"/>
    <property type="match status" value="1"/>
</dbReference>
<accession>A0A1M4MPD2</accession>
<comment type="cofactor">
    <cofactor evidence="1">
        <name>Mg(2+)</name>
        <dbReference type="ChEBI" id="CHEBI:18420"/>
    </cofactor>
</comment>
<dbReference type="GO" id="GO:0005524">
    <property type="term" value="F:ATP binding"/>
    <property type="evidence" value="ECO:0007669"/>
    <property type="project" value="UniProtKB-KW"/>
</dbReference>
<dbReference type="InterPro" id="IPR043519">
    <property type="entry name" value="NT_sf"/>
</dbReference>
<evidence type="ECO:0000256" key="5">
    <source>
        <dbReference type="ARBA" id="ARBA00022741"/>
    </source>
</evidence>
<dbReference type="GO" id="GO:0016779">
    <property type="term" value="F:nucleotidyltransferase activity"/>
    <property type="evidence" value="ECO:0007669"/>
    <property type="project" value="UniProtKB-KW"/>
</dbReference>
<dbReference type="GO" id="GO:0046872">
    <property type="term" value="F:metal ion binding"/>
    <property type="evidence" value="ECO:0007669"/>
    <property type="project" value="UniProtKB-KW"/>
</dbReference>
<dbReference type="InterPro" id="IPR052038">
    <property type="entry name" value="Type-VII_TA_antitoxin"/>
</dbReference>
<sequence length="109" mass="12697">MEGYQSIKPRVLALLERELPTLQERYGIETIGIFGSVSREEDTSESDVDIVYSFRPEMDTYENLLDLGDFLEDLLQRKVELVPVEWMSQRFRVCVMREAIFCTPERGTA</sequence>
<keyword evidence="3" id="KW-0548">Nucleotidyltransferase</keyword>
<dbReference type="PANTHER" id="PTHR33571:SF14">
    <property type="entry name" value="PROTEIN ADENYLYLTRANSFERASE MJ0435-RELATED"/>
    <property type="match status" value="1"/>
</dbReference>
<dbReference type="Pfam" id="PF18765">
    <property type="entry name" value="Polbeta"/>
    <property type="match status" value="1"/>
</dbReference>
<dbReference type="EMBL" id="FMID01000065">
    <property type="protein sequence ID" value="SCL76717.1"/>
    <property type="molecule type" value="Genomic_DNA"/>
</dbReference>
<evidence type="ECO:0000256" key="1">
    <source>
        <dbReference type="ARBA" id="ARBA00001946"/>
    </source>
</evidence>